<sequence length="64" mass="6858">MDGLMMDRPLLISSLLEFGARNHAGSEIVSRSVEGPIHRYTLAASHARSKQLAKVLTKLGVVAG</sequence>
<protein>
    <submittedName>
        <fullName evidence="1">Uncharacterized protein</fullName>
    </submittedName>
</protein>
<gene>
    <name evidence="1" type="ORF">METZ01_LOCUS399346</name>
</gene>
<dbReference type="EMBL" id="UINC01152352">
    <property type="protein sequence ID" value="SVD46492.1"/>
    <property type="molecule type" value="Genomic_DNA"/>
</dbReference>
<reference evidence="1" key="1">
    <citation type="submission" date="2018-05" db="EMBL/GenBank/DDBJ databases">
        <authorList>
            <person name="Lanie J.A."/>
            <person name="Ng W.-L."/>
            <person name="Kazmierczak K.M."/>
            <person name="Andrzejewski T.M."/>
            <person name="Davidsen T.M."/>
            <person name="Wayne K.J."/>
            <person name="Tettelin H."/>
            <person name="Glass J.I."/>
            <person name="Rusch D."/>
            <person name="Podicherti R."/>
            <person name="Tsui H.-C.T."/>
            <person name="Winkler M.E."/>
        </authorList>
    </citation>
    <scope>NUCLEOTIDE SEQUENCE</scope>
</reference>
<feature type="non-terminal residue" evidence="1">
    <location>
        <position position="64"/>
    </location>
</feature>
<name>A0A382VIZ7_9ZZZZ</name>
<organism evidence="1">
    <name type="scientific">marine metagenome</name>
    <dbReference type="NCBI Taxonomy" id="408172"/>
    <lineage>
        <taxon>unclassified sequences</taxon>
        <taxon>metagenomes</taxon>
        <taxon>ecological metagenomes</taxon>
    </lineage>
</organism>
<proteinExistence type="predicted"/>
<evidence type="ECO:0000313" key="1">
    <source>
        <dbReference type="EMBL" id="SVD46492.1"/>
    </source>
</evidence>
<dbReference type="AlphaFoldDB" id="A0A382VIZ7"/>
<accession>A0A382VIZ7</accession>